<keyword evidence="3" id="KW-0472">Membrane</keyword>
<dbReference type="InterPro" id="IPR030392">
    <property type="entry name" value="S74_ICA"/>
</dbReference>
<name>A0A0G0BD53_9BACT</name>
<gene>
    <name evidence="6" type="ORF">UR63_C0015G0004</name>
</gene>
<reference evidence="6 7" key="1">
    <citation type="journal article" date="2015" name="Nature">
        <title>rRNA introns, odd ribosomes, and small enigmatic genomes across a large radiation of phyla.</title>
        <authorList>
            <person name="Brown C.T."/>
            <person name="Hug L.A."/>
            <person name="Thomas B.C."/>
            <person name="Sharon I."/>
            <person name="Castelle C.J."/>
            <person name="Singh A."/>
            <person name="Wilkins M.J."/>
            <person name="Williams K.H."/>
            <person name="Banfield J.F."/>
        </authorList>
    </citation>
    <scope>NUCLEOTIDE SEQUENCE [LARGE SCALE GENOMIC DNA]</scope>
</reference>
<feature type="domain" description="Peptidase S74" evidence="4">
    <location>
        <begin position="1971"/>
        <end position="2062"/>
    </location>
</feature>
<sequence>MQEGYNLYNLEPQFKSFLTAGNVSQITLKNYLSDFRHFAGWLEHYVGTDVVSSTARNPDFSVAEFTSSKVERLLRNDMTSEVVFKYRSYLVVNNLPHKTINRRLSALRKFCSFCISQGWMTENPAKKISNIKDSSYATSFAKASKVKKTTEDKQIPPNKALISPKLFSKILSLFRSWRVGFEAGQENRSKKLEKNQASINQLPNSFLNLPSNFGLQHYIGLIIILIFVSVMGAGIYNQFFLKSEKAFAYPTGLTRAGRLLSFQGRLTDSLANPISTATNVTFKLYSVSSGGSALYTAGACSLTPDQDGIFNVLIGGSGYSPTPPQTVCGTEVDSSIFSENADVYLGITVASDSEMTPRQQIANVGYAINSETLQGLPPGSDASNIPYINVDGNLLIAASSPGIRSTSASTDFTLSSAKATVIQSAGTGDIILQATESGTLKFRTGGSTDTENRLTIDGSGNTTVTNQGDLRLAEPSGAGTNYVGLQAPDTLAGDTVYKLPNAFPGAASGYYLTSNTTGDMSWSNSISASSLKWNALTVPDGNLSLAHAGYTTAFTFDSITTEDAFALSSTGLTTGTLFDLSSTSTAGGASGVSKLLDISRSGTNANASHTAYGLYSAVTNTGTTSTNVGGYFSASGATNNYGLIVENGNMGIGTTAPTYKLQVVGEINTNDDLQLTGAAGTGVKYYNAGITFGVDGTITYNPFDGDHIFSGSSASVGVGTTGPDAKLDSLATSGEQLRLTYTDGTVYSGFTVSSTGDLTIDAAGGGTIEQVVLADGDVLNIGGSGSTDVAYNVIGDSTTGASNVDSDDDLYIEGNLEVDGTIYGIFSGTIPWNEIDNPAADLTLTMATYNSTFNWDPGADTAATHFSLTAQGEDTTGTGDQDQVLLSLSQATNGASDVDEGLDALLTLANNDGNDMVQNAIRFDTGAAGIDFTYGINFDAADIGTAELKLENAEQIHNQTDGTITLEDGSGTDYATFSSTTLTALGDLVIQGTTGLTFNTGAGGDITFANGEKIDNDTNGTIAVTGDFDASGTLKAGTADAFSVDTSGNIDTTGTVTGEVFYDKTSTSYYLDPANTGSSLLIAGSIGINDLSPDAKLDIDSTLTTGGDFLITNTGIGTSGTIAGVTANSVTTGDILTLSATALTTGSQLVITGPSGGTAGVTDAGLKIASDVGNSGGTNTGLIYSEATIDTTGVGQSGNNLYIRTINSNSTNANSSTGIFNYMTDAIALANTDFGIYNKVSNTGALDTAATKNVYGIYNTITGTGGAPTTAGTTHVYGEYITTNASHAGDFGTVNQYGLYIANGTSSTNGTSTKYGLYVESPTGADANYAAIFAGGNVGIGTTAPLSKLSVGGVGDSNAAIYGAGTAHGVRADGSIYGVYGTGGTGIYGVGSSFGVEGYSSTGNGVIGSTVSGYGVQGYSSAGGTAGLFETTSGYALLAIGGNVGIGDTTPLATFTVGDGDLFQVAGATGNITTAGDLAVNGDNITADGTLGILGATGLTLQTTTGTVTLDSIDASQIINVGASNVARTLNLGTGTGIDTINIGTGATGVDVITIGNAGTLSLNSNDWDISTTGAMTGITGITNNGVYTQTGTSANTFTGTATFSNATYSALFTGGNVGIGDATPSYLLDVAGTLNSTGSTTLGTGASSVNVIGSTTTPGTLTLHGATTLDNTFTVSGNNLTSLGGNLTLSGTTITASSLATLTTSSAVAWGGATELTFTADNATIYGSNAASGNLILDGTSNATKTSSYVIIQPNGGNVGIGTSAPTATLEILADVDTPSGNAIEVQAVESANLNDQDADDITFTNATTCWTYGAGWARSGGTALHTVLNTADLSCNLTDGYIDNNQIYRMTFDMGGRTAGTVTPKVGTAAHDAISANGSYDLTFDATANNTDIIFTPDTNFNGYIDNVYIYRRAVNTVISDTGRVGIGRLVPAYFLDVLAPENGVIARFLSDNTTGCTLATGGTISCTSDVRLKQDIEDTSFGLDTIMNLRPVDFNWKSGASIYKNLGFIAQEVETLIPNLVSIDQDNGYKQLNTTGLIPVLTKAIQEQQIQISSLSGQLADLNITSMGDLQIKNDSQTPYVYDGNQAENFQSIFNNQIYNVKLNTGEIVTRIGAFSELMVGKIKSGLIETENILVDNLLVAKNILVQEKIVSPVVETTDLIATGTAKLNIVQTNEIKPQNSDLTIDLNDDVGVDPGVDPNAGKLAKLIIKGLEGKSAVVIDAVGNASFSGQIIADSLKIDNDATVSGNLASDTLTTNEASISGKLIAGEIESGTIDSLSSNINDVQKLIADIQNQSMPDPTNYQNISSSVIPLKRGIQSQEMDSLLRGNDAFENLTVTGNSNLYNVSVSNSLLVGTTLIDQNSIISLASELKLSALSTINLLDGAVIIAKDGTITTKGELIAEGGIRTNEIKPLTDDGQVTINNLAINNLTINNISTNSAVIAAPDNFTQNGIFAPAIETATSSAGLGILPENSSEIIIYNNNIKESSLIYLTPTSSTVSISQLSVGEKIIGTKSYFKVISNTPSSVPIKFNWLIIN</sequence>
<dbReference type="Pfam" id="PF13884">
    <property type="entry name" value="Peptidase_S74"/>
    <property type="match status" value="1"/>
</dbReference>
<dbReference type="GO" id="GO:0003677">
    <property type="term" value="F:DNA binding"/>
    <property type="evidence" value="ECO:0007669"/>
    <property type="project" value="UniProtKB-UniRule"/>
</dbReference>
<evidence type="ECO:0000256" key="3">
    <source>
        <dbReference type="SAM" id="Phobius"/>
    </source>
</evidence>
<keyword evidence="3" id="KW-0812">Transmembrane</keyword>
<keyword evidence="1 2" id="KW-0238">DNA-binding</keyword>
<keyword evidence="3" id="KW-1133">Transmembrane helix</keyword>
<dbReference type="SUPFAM" id="SSF56349">
    <property type="entry name" value="DNA breaking-rejoining enzymes"/>
    <property type="match status" value="1"/>
</dbReference>
<evidence type="ECO:0000259" key="4">
    <source>
        <dbReference type="PROSITE" id="PS51688"/>
    </source>
</evidence>
<dbReference type="Proteomes" id="UP000034127">
    <property type="component" value="Unassembled WGS sequence"/>
</dbReference>
<accession>A0A0G0BD53</accession>
<dbReference type="PATRIC" id="fig|1618485.3.peg.473"/>
<feature type="transmembrane region" description="Helical" evidence="3">
    <location>
        <begin position="218"/>
        <end position="236"/>
    </location>
</feature>
<organism evidence="6 7">
    <name type="scientific">Candidatus Roizmanbacteria bacterium GW2011_GWC2_35_12</name>
    <dbReference type="NCBI Taxonomy" id="1618485"/>
    <lineage>
        <taxon>Bacteria</taxon>
        <taxon>Candidatus Roizmaniibacteriota</taxon>
    </lineage>
</organism>
<feature type="domain" description="Core-binding (CB)" evidence="5">
    <location>
        <begin position="8"/>
        <end position="115"/>
    </location>
</feature>
<dbReference type="PROSITE" id="PS51688">
    <property type="entry name" value="ICA"/>
    <property type="match status" value="1"/>
</dbReference>
<dbReference type="PROSITE" id="PS51900">
    <property type="entry name" value="CB"/>
    <property type="match status" value="1"/>
</dbReference>
<protein>
    <submittedName>
        <fullName evidence="6">Hemagluttinin family protein</fullName>
    </submittedName>
</protein>
<dbReference type="EMBL" id="LBPX01000015">
    <property type="protein sequence ID" value="KKP67344.1"/>
    <property type="molecule type" value="Genomic_DNA"/>
</dbReference>
<dbReference type="InterPro" id="IPR011010">
    <property type="entry name" value="DNA_brk_join_enz"/>
</dbReference>
<proteinExistence type="predicted"/>
<dbReference type="Gene3D" id="1.10.150.130">
    <property type="match status" value="1"/>
</dbReference>
<evidence type="ECO:0000259" key="5">
    <source>
        <dbReference type="PROSITE" id="PS51900"/>
    </source>
</evidence>
<dbReference type="InterPro" id="IPR044068">
    <property type="entry name" value="CB"/>
</dbReference>
<evidence type="ECO:0000256" key="1">
    <source>
        <dbReference type="ARBA" id="ARBA00023125"/>
    </source>
</evidence>
<evidence type="ECO:0000313" key="6">
    <source>
        <dbReference type="EMBL" id="KKP67344.1"/>
    </source>
</evidence>
<dbReference type="InterPro" id="IPR010998">
    <property type="entry name" value="Integrase_recombinase_N"/>
</dbReference>
<evidence type="ECO:0000256" key="2">
    <source>
        <dbReference type="PROSITE-ProRule" id="PRU01248"/>
    </source>
</evidence>
<evidence type="ECO:0000313" key="7">
    <source>
        <dbReference type="Proteomes" id="UP000034127"/>
    </source>
</evidence>
<comment type="caution">
    <text evidence="6">The sequence shown here is derived from an EMBL/GenBank/DDBJ whole genome shotgun (WGS) entry which is preliminary data.</text>
</comment>